<evidence type="ECO:0000256" key="1">
    <source>
        <dbReference type="SAM" id="SignalP"/>
    </source>
</evidence>
<gene>
    <name evidence="3" type="ordered locus">Haur_1008</name>
</gene>
<keyword evidence="1" id="KW-0732">Signal</keyword>
<dbReference type="SUPFAM" id="SSF54001">
    <property type="entry name" value="Cysteine proteinases"/>
    <property type="match status" value="1"/>
</dbReference>
<dbReference type="KEGG" id="hau:Haur_1008"/>
<evidence type="ECO:0000259" key="2">
    <source>
        <dbReference type="Pfam" id="PF05257"/>
    </source>
</evidence>
<evidence type="ECO:0000313" key="3">
    <source>
        <dbReference type="EMBL" id="ABX03656.1"/>
    </source>
</evidence>
<proteinExistence type="predicted"/>
<dbReference type="AlphaFoldDB" id="A9AZB0"/>
<dbReference type="SUPFAM" id="SSF69318">
    <property type="entry name" value="Integrin alpha N-terminal domain"/>
    <property type="match status" value="1"/>
</dbReference>
<dbReference type="Gene3D" id="3.90.1720.10">
    <property type="entry name" value="endopeptidase domain like (from Nostoc punctiforme)"/>
    <property type="match status" value="1"/>
</dbReference>
<organism evidence="3 4">
    <name type="scientific">Herpetosiphon aurantiacus (strain ATCC 23779 / DSM 785 / 114-95)</name>
    <dbReference type="NCBI Taxonomy" id="316274"/>
    <lineage>
        <taxon>Bacteria</taxon>
        <taxon>Bacillati</taxon>
        <taxon>Chloroflexota</taxon>
        <taxon>Chloroflexia</taxon>
        <taxon>Herpetosiphonales</taxon>
        <taxon>Herpetosiphonaceae</taxon>
        <taxon>Herpetosiphon</taxon>
    </lineage>
</organism>
<reference evidence="3 4" key="1">
    <citation type="journal article" date="2011" name="Stand. Genomic Sci.">
        <title>Complete genome sequence of the filamentous gliding predatory bacterium Herpetosiphon aurantiacus type strain (114-95(T)).</title>
        <authorList>
            <person name="Kiss H."/>
            <person name="Nett M."/>
            <person name="Domin N."/>
            <person name="Martin K."/>
            <person name="Maresca J.A."/>
            <person name="Copeland A."/>
            <person name="Lapidus A."/>
            <person name="Lucas S."/>
            <person name="Berry K.W."/>
            <person name="Glavina Del Rio T."/>
            <person name="Dalin E."/>
            <person name="Tice H."/>
            <person name="Pitluck S."/>
            <person name="Richardson P."/>
            <person name="Bruce D."/>
            <person name="Goodwin L."/>
            <person name="Han C."/>
            <person name="Detter J.C."/>
            <person name="Schmutz J."/>
            <person name="Brettin T."/>
            <person name="Land M."/>
            <person name="Hauser L."/>
            <person name="Kyrpides N.C."/>
            <person name="Ivanova N."/>
            <person name="Goker M."/>
            <person name="Woyke T."/>
            <person name="Klenk H.P."/>
            <person name="Bryant D.A."/>
        </authorList>
    </citation>
    <scope>NUCLEOTIDE SEQUENCE [LARGE SCALE GENOMIC DNA]</scope>
    <source>
        <strain evidence="4">ATCC 23779 / DSM 785 / 114-95</strain>
    </source>
</reference>
<feature type="domain" description="Peptidase C51" evidence="2">
    <location>
        <begin position="229"/>
        <end position="307"/>
    </location>
</feature>
<dbReference type="InterPro" id="IPR007921">
    <property type="entry name" value="CHAP_dom"/>
</dbReference>
<feature type="chain" id="PRO_5002732272" evidence="1">
    <location>
        <begin position="28"/>
        <end position="562"/>
    </location>
</feature>
<dbReference type="InterPro" id="IPR038765">
    <property type="entry name" value="Papain-like_cys_pep_sf"/>
</dbReference>
<dbReference type="EMBL" id="CP000875">
    <property type="protein sequence ID" value="ABX03656.1"/>
    <property type="molecule type" value="Genomic_DNA"/>
</dbReference>
<keyword evidence="4" id="KW-1185">Reference proteome</keyword>
<dbReference type="InterPro" id="IPR028994">
    <property type="entry name" value="Integrin_alpha_N"/>
</dbReference>
<evidence type="ECO:0000313" key="4">
    <source>
        <dbReference type="Proteomes" id="UP000000787"/>
    </source>
</evidence>
<dbReference type="STRING" id="316274.Haur_1008"/>
<dbReference type="eggNOG" id="COG3942">
    <property type="taxonomic scope" value="Bacteria"/>
</dbReference>
<protein>
    <submittedName>
        <fullName evidence="3">CHAP domain containing protein</fullName>
    </submittedName>
</protein>
<dbReference type="HOGENOM" id="CLU_484651_0_0_0"/>
<name>A9AZB0_HERA2</name>
<dbReference type="InParanoid" id="A9AZB0"/>
<feature type="signal peptide" evidence="1">
    <location>
        <begin position="1"/>
        <end position="27"/>
    </location>
</feature>
<sequence length="562" mass="62134">MRNHHWRICLIVGLLVSLGLWMQPANANKSSDPNRLIEPSMGFEFAQLDQWIPSIFAENGPQTNSQVAQRSIGFVHRTTPSLLAIVSSFANPKALSSSGWIKRYDYRRTNAAYQIETIEWQKRSVQLISEHQLSRQAHGTPDHLRLIIAINQQIMVFEYIGYSINRAEFLAWLEQITLIPAQKFQASPLSNDVKEAFAQANQPLAVSIQNCCGVSDPEFNPFPCNSSVGNGNCTWWVRYRRTGNNIANLSNCTGNADTWDECAASSYPQLLSDTPSVKSAVVWTNINHVAFLEQVNSPTSITMSQMNWYSPCPQSTITQGITNKKFIRHPDAIQPEPAKRWHLSYNLSSGNAELSFNYGLKSDKAVIGDWNGDGIDTPGVVRGNTWYLSNTYGEPHTISFEFGDPNDIPVVGDWNGDGKDTPGLVRGTTWYISNNLNGGWAERSFGFGEAGDKPVVGDWNGDGKDSPGVVRGITWYLSNNLNGGWADISLGFGELGDTFIVGDWDGDGDDTPGVVRGNMWYLSNNLNGGWANLSFMYGDPGNYPIVGNWGDSDRNSEIGVIP</sequence>
<dbReference type="Proteomes" id="UP000000787">
    <property type="component" value="Chromosome"/>
</dbReference>
<dbReference type="BioCyc" id="HAUR316274:GHYA-1025-MONOMER"/>
<accession>A9AZB0</accession>
<dbReference type="Pfam" id="PF05257">
    <property type="entry name" value="CHAP"/>
    <property type="match status" value="1"/>
</dbReference>